<dbReference type="Pfam" id="PF00135">
    <property type="entry name" value="COesterase"/>
    <property type="match status" value="1"/>
</dbReference>
<dbReference type="AlphaFoldDB" id="A0AAD6GI12"/>
<dbReference type="PANTHER" id="PTHR11559">
    <property type="entry name" value="CARBOXYLESTERASE"/>
    <property type="match status" value="1"/>
</dbReference>
<evidence type="ECO:0000256" key="1">
    <source>
        <dbReference type="ARBA" id="ARBA00005964"/>
    </source>
</evidence>
<dbReference type="Proteomes" id="UP001220324">
    <property type="component" value="Unassembled WGS sequence"/>
</dbReference>
<gene>
    <name evidence="5" type="ORF">N7494_002590</name>
</gene>
<dbReference type="GO" id="GO:0016787">
    <property type="term" value="F:hydrolase activity"/>
    <property type="evidence" value="ECO:0007669"/>
    <property type="project" value="UniProtKB-KW"/>
</dbReference>
<evidence type="ECO:0000259" key="4">
    <source>
        <dbReference type="Pfam" id="PF00135"/>
    </source>
</evidence>
<sequence>MAALEEHLALPTDVGPEVVEVVLPTKTVPSYEQRVIGKAAEIEGVEEFRGIPYGIVPGRWQHALLRDRLPVNIFNATKNGSRCPQAQEPNTSDFFQSHLDFPSDITESEFDCLNLYITRPSGSALSAAGIDHKAANLPVYVYIHGGAYSFGAGTDPMWDPARLVKKSIDRKTPIIVATVNYRLNMFGFGASSEIIRDQPDGQLKGCNFGLTDQHTAIRWVRQNIAAFGGNVNQMTVGGQSAGGSSSHAHIAQAVFGKQEPLVHRAIIQSGAVGVLGPITMDQADRRWNAFCKQLDAPEDSTSRLAYMANLPPHRLLKAFYELGWMVSPLVLDGLTMSENAGSRWRWNIHLDGPETDVIPKVPGDAVDPIAILIGDTDLEGSMHAGKVSKIESYTQLQDLLANKVAQSEFREKFNEIYGIHPDMPLPNLHEQIYHFLTDLQFGLPVHLARNELRKCSTTIQEAATEFVGRPTNTQAFRVDVGNPFPGPNYQKAQHCVDLIYIYDAFAEALRAVDEELPAGVVKNQAMVEAFQEDWIRFIADPIDGRQDGRATYYNADRTTNVVDVELDEKWSERTVRYEFLHTFYLSSQQTLEALSGNGHSF</sequence>
<evidence type="ECO:0000256" key="2">
    <source>
        <dbReference type="ARBA" id="ARBA00022801"/>
    </source>
</evidence>
<accession>A0AAD6GI12</accession>
<dbReference type="InterPro" id="IPR050309">
    <property type="entry name" value="Type-B_Carboxylest/Lipase"/>
</dbReference>
<dbReference type="PROSITE" id="PS00122">
    <property type="entry name" value="CARBOXYLESTERASE_B_1"/>
    <property type="match status" value="1"/>
</dbReference>
<dbReference type="GO" id="GO:0017000">
    <property type="term" value="P:antibiotic biosynthetic process"/>
    <property type="evidence" value="ECO:0007669"/>
    <property type="project" value="UniProtKB-ARBA"/>
</dbReference>
<reference evidence="5 6" key="1">
    <citation type="journal article" date="2023" name="IMA Fungus">
        <title>Comparative genomic study of the Penicillium genus elucidates a diverse pangenome and 15 lateral gene transfer events.</title>
        <authorList>
            <person name="Petersen C."/>
            <person name="Sorensen T."/>
            <person name="Nielsen M.R."/>
            <person name="Sondergaard T.E."/>
            <person name="Sorensen J.L."/>
            <person name="Fitzpatrick D.A."/>
            <person name="Frisvad J.C."/>
            <person name="Nielsen K.L."/>
        </authorList>
    </citation>
    <scope>NUCLEOTIDE SEQUENCE [LARGE SCALE GENOMIC DNA]</scope>
    <source>
        <strain evidence="5 6">IBT 35679</strain>
    </source>
</reference>
<dbReference type="InterPro" id="IPR019826">
    <property type="entry name" value="Carboxylesterase_B_AS"/>
</dbReference>
<dbReference type="InterPro" id="IPR002018">
    <property type="entry name" value="CarbesteraseB"/>
</dbReference>
<dbReference type="Gene3D" id="3.40.50.1820">
    <property type="entry name" value="alpha/beta hydrolase"/>
    <property type="match status" value="1"/>
</dbReference>
<dbReference type="GO" id="GO:0072330">
    <property type="term" value="P:monocarboxylic acid biosynthetic process"/>
    <property type="evidence" value="ECO:0007669"/>
    <property type="project" value="UniProtKB-ARBA"/>
</dbReference>
<comment type="caution">
    <text evidence="5">The sequence shown here is derived from an EMBL/GenBank/DDBJ whole genome shotgun (WGS) entry which is preliminary data.</text>
</comment>
<evidence type="ECO:0000313" key="6">
    <source>
        <dbReference type="Proteomes" id="UP001220324"/>
    </source>
</evidence>
<dbReference type="EMBL" id="JAQIZZ010000002">
    <property type="protein sequence ID" value="KAJ5553212.1"/>
    <property type="molecule type" value="Genomic_DNA"/>
</dbReference>
<feature type="domain" description="Carboxylesterase type B" evidence="4">
    <location>
        <begin position="35"/>
        <end position="511"/>
    </location>
</feature>
<keyword evidence="2 3" id="KW-0378">Hydrolase</keyword>
<evidence type="ECO:0000313" key="5">
    <source>
        <dbReference type="EMBL" id="KAJ5553212.1"/>
    </source>
</evidence>
<dbReference type="SUPFAM" id="SSF53474">
    <property type="entry name" value="alpha/beta-Hydrolases"/>
    <property type="match status" value="1"/>
</dbReference>
<keyword evidence="6" id="KW-1185">Reference proteome</keyword>
<organism evidence="5 6">
    <name type="scientific">Penicillium frequentans</name>
    <dbReference type="NCBI Taxonomy" id="3151616"/>
    <lineage>
        <taxon>Eukaryota</taxon>
        <taxon>Fungi</taxon>
        <taxon>Dikarya</taxon>
        <taxon>Ascomycota</taxon>
        <taxon>Pezizomycotina</taxon>
        <taxon>Eurotiomycetes</taxon>
        <taxon>Eurotiomycetidae</taxon>
        <taxon>Eurotiales</taxon>
        <taxon>Aspergillaceae</taxon>
        <taxon>Penicillium</taxon>
    </lineage>
</organism>
<name>A0AAD6GI12_9EURO</name>
<evidence type="ECO:0000256" key="3">
    <source>
        <dbReference type="RuleBase" id="RU361235"/>
    </source>
</evidence>
<dbReference type="InterPro" id="IPR029058">
    <property type="entry name" value="AB_hydrolase_fold"/>
</dbReference>
<protein>
    <recommendedName>
        <fullName evidence="3">Carboxylic ester hydrolase</fullName>
        <ecNumber evidence="3">3.1.1.-</ecNumber>
    </recommendedName>
</protein>
<dbReference type="EC" id="3.1.1.-" evidence="3"/>
<proteinExistence type="inferred from homology"/>
<comment type="similarity">
    <text evidence="1 3">Belongs to the type-B carboxylesterase/lipase family.</text>
</comment>